<feature type="domain" description="ATP-dependent DNA ligase family profile" evidence="12">
    <location>
        <begin position="365"/>
        <end position="573"/>
    </location>
</feature>
<keyword evidence="5 9" id="KW-0547">Nucleotide-binding</keyword>
<keyword evidence="9" id="KW-0234">DNA repair</keyword>
<evidence type="ECO:0000256" key="3">
    <source>
        <dbReference type="ARBA" id="ARBA00022598"/>
    </source>
</evidence>
<dbReference type="Gene3D" id="1.10.3260.10">
    <property type="entry name" value="DNA ligase, ATP-dependent, N-terminal domain"/>
    <property type="match status" value="1"/>
</dbReference>
<dbReference type="Pfam" id="PF04675">
    <property type="entry name" value="DNA_ligase_A_N"/>
    <property type="match status" value="1"/>
</dbReference>
<evidence type="ECO:0000313" key="13">
    <source>
        <dbReference type="EMBL" id="KPV76644.1"/>
    </source>
</evidence>
<dbReference type="PANTHER" id="PTHR45674">
    <property type="entry name" value="DNA LIGASE 1/3 FAMILY MEMBER"/>
    <property type="match status" value="1"/>
</dbReference>
<dbReference type="GO" id="GO:0006273">
    <property type="term" value="P:lagging strand elongation"/>
    <property type="evidence" value="ECO:0007669"/>
    <property type="project" value="TreeGrafter"/>
</dbReference>
<dbReference type="PROSITE" id="PS00697">
    <property type="entry name" value="DNA_LIGASE_A1"/>
    <property type="match status" value="1"/>
</dbReference>
<dbReference type="InterPro" id="IPR036599">
    <property type="entry name" value="DNA_ligase_N_sf"/>
</dbReference>
<comment type="similarity">
    <text evidence="2 10">Belongs to the ATP-dependent DNA ligase family.</text>
</comment>
<evidence type="ECO:0000256" key="1">
    <source>
        <dbReference type="ARBA" id="ARBA00004123"/>
    </source>
</evidence>
<feature type="compositionally biased region" description="Acidic residues" evidence="11">
    <location>
        <begin position="469"/>
        <end position="478"/>
    </location>
</feature>
<dbReference type="SUPFAM" id="SSF56091">
    <property type="entry name" value="DNA ligase/mRNA capping enzyme, catalytic domain"/>
    <property type="match status" value="1"/>
</dbReference>
<dbReference type="Gene3D" id="3.30.1490.70">
    <property type="match status" value="1"/>
</dbReference>
<evidence type="ECO:0000256" key="10">
    <source>
        <dbReference type="RuleBase" id="RU004196"/>
    </source>
</evidence>
<keyword evidence="3 9" id="KW-0436">Ligase</keyword>
<keyword evidence="7" id="KW-0539">Nucleus</keyword>
<keyword evidence="9" id="KW-0233">DNA recombination</keyword>
<evidence type="ECO:0000313" key="14">
    <source>
        <dbReference type="Proteomes" id="UP000053890"/>
    </source>
</evidence>
<dbReference type="AlphaFoldDB" id="A0A194S7V6"/>
<protein>
    <recommendedName>
        <fullName evidence="9">DNA ligase</fullName>
        <ecNumber evidence="9">6.5.1.1</ecNumber>
    </recommendedName>
</protein>
<evidence type="ECO:0000256" key="8">
    <source>
        <dbReference type="ARBA" id="ARBA00034003"/>
    </source>
</evidence>
<name>A0A194S7V6_RHOGW</name>
<dbReference type="GeneID" id="28972587"/>
<dbReference type="Gene3D" id="3.30.470.30">
    <property type="entry name" value="DNA ligase/mRNA capping enzyme"/>
    <property type="match status" value="1"/>
</dbReference>
<dbReference type="Gene3D" id="2.40.50.140">
    <property type="entry name" value="Nucleic acid-binding proteins"/>
    <property type="match status" value="1"/>
</dbReference>
<dbReference type="GO" id="GO:0005524">
    <property type="term" value="F:ATP binding"/>
    <property type="evidence" value="ECO:0007669"/>
    <property type="project" value="UniProtKB-KW"/>
</dbReference>
<evidence type="ECO:0000256" key="6">
    <source>
        <dbReference type="ARBA" id="ARBA00022840"/>
    </source>
</evidence>
<dbReference type="Pfam" id="PF04679">
    <property type="entry name" value="DNA_ligase_A_C"/>
    <property type="match status" value="1"/>
</dbReference>
<dbReference type="SUPFAM" id="SSF117018">
    <property type="entry name" value="ATP-dependent DNA ligase DNA-binding domain"/>
    <property type="match status" value="1"/>
</dbReference>
<dbReference type="CDD" id="cd07969">
    <property type="entry name" value="OBF_DNA_ligase_I"/>
    <property type="match status" value="1"/>
</dbReference>
<proteinExistence type="inferred from homology"/>
<evidence type="ECO:0000259" key="12">
    <source>
        <dbReference type="PROSITE" id="PS50160"/>
    </source>
</evidence>
<keyword evidence="9" id="KW-0227">DNA damage</keyword>
<feature type="compositionally biased region" description="Low complexity" evidence="11">
    <location>
        <begin position="496"/>
        <end position="505"/>
    </location>
</feature>
<reference evidence="13 14" key="1">
    <citation type="journal article" date="2015" name="Front. Microbiol.">
        <title>Genome sequence of the plant growth promoting endophytic yeast Rhodotorula graminis WP1.</title>
        <authorList>
            <person name="Firrincieli A."/>
            <person name="Otillar R."/>
            <person name="Salamov A."/>
            <person name="Schmutz J."/>
            <person name="Khan Z."/>
            <person name="Redman R.S."/>
            <person name="Fleck N.D."/>
            <person name="Lindquist E."/>
            <person name="Grigoriev I.V."/>
            <person name="Doty S.L."/>
        </authorList>
    </citation>
    <scope>NUCLEOTIDE SEQUENCE [LARGE SCALE GENOMIC DNA]</scope>
    <source>
        <strain evidence="13 14">WP1</strain>
    </source>
</reference>
<feature type="region of interest" description="Disordered" evidence="11">
    <location>
        <begin position="695"/>
        <end position="717"/>
    </location>
</feature>
<comment type="subcellular location">
    <subcellularLocation>
        <location evidence="1">Nucleus</location>
    </subcellularLocation>
</comment>
<dbReference type="InterPro" id="IPR016059">
    <property type="entry name" value="DNA_ligase_ATP-dep_CS"/>
</dbReference>
<keyword evidence="4" id="KW-0235">DNA replication</keyword>
<dbReference type="Proteomes" id="UP000053890">
    <property type="component" value="Unassembled WGS sequence"/>
</dbReference>
<evidence type="ECO:0000256" key="7">
    <source>
        <dbReference type="ARBA" id="ARBA00023242"/>
    </source>
</evidence>
<dbReference type="InterPro" id="IPR012340">
    <property type="entry name" value="NA-bd_OB-fold"/>
</dbReference>
<dbReference type="InterPro" id="IPR012308">
    <property type="entry name" value="DNA_ligase_ATP-dep_N"/>
</dbReference>
<dbReference type="GO" id="GO:0006281">
    <property type="term" value="P:DNA repair"/>
    <property type="evidence" value="ECO:0007669"/>
    <property type="project" value="UniProtKB-KW"/>
</dbReference>
<feature type="non-terminal residue" evidence="13">
    <location>
        <position position="1"/>
    </location>
</feature>
<dbReference type="OrthoDB" id="206088at2759"/>
<accession>A0A194S7V6</accession>
<dbReference type="GO" id="GO:0003677">
    <property type="term" value="F:DNA binding"/>
    <property type="evidence" value="ECO:0007669"/>
    <property type="project" value="InterPro"/>
</dbReference>
<dbReference type="OMA" id="RDFSCEY"/>
<dbReference type="GO" id="GO:0003910">
    <property type="term" value="F:DNA ligase (ATP) activity"/>
    <property type="evidence" value="ECO:0007669"/>
    <property type="project" value="UniProtKB-EC"/>
</dbReference>
<dbReference type="EC" id="6.5.1.1" evidence="9"/>
<keyword evidence="6 9" id="KW-0067">ATP-binding</keyword>
<sequence>FSYFTEALVLISATKSRLAIQLVVTNLLRTVIEKDDQSLLAVMYLCSNRIGPSYERDTELGIGWQVLSKAIKETSGISPQRLKQLASTCGDPGDIAFEASKSVRLLVQPAPLECHGVYKTLIQIAKLKGTGVLAQKTSLVKKLLLSAQHEQVRFVVRILASNLRIGAVRLTLLTALARAFCLSRPEGATWERDERYEVSEEERAGMRELKRAEALVRRVWARHPNFGDVVGALLTGGLGELEERVGLSVGIPLEPMLGSITRSLSDIYTRLGSRPFVSEAKLDGQRGQIHTGARVWMRAFSRHLEDMSDKYPDIGYSVLALVQRANADQLNSFIIDCEVVAIDPQTGAFKTFQELSYRSRKDVELGDIKVRVGIYCFDLMYLNGESLLSAPFRQRRSLLHANFPPLAPADPRFAKWELIPSCMDNDPAAVKAFFNEALGMRAEGIMVKLLDEVEEQLVKGDHADDDLVLAHTDDDDDLGTASDSGSSRTRSPKLGAAPTSSSTAVAALKSRRRALPATYEPDKRADSWCKVKRDYLEGDDAIGDSLDLVPIAGWWGQGRKAGWFSPFLLACYDEETGAYTAVTKCLSGFNDAFYKAMREKYRPDEDNLLSDTTAFADVEAGSLRPDVWFKPSEVWEIRGADFTLSPVYPAARSALGGERGVSVRFPRFIKVRDDKGIENATTAEQLARLYEAQGAVGGRGASGKKVADEEEDDDAAL</sequence>
<dbReference type="GO" id="GO:0006310">
    <property type="term" value="P:DNA recombination"/>
    <property type="evidence" value="ECO:0007669"/>
    <property type="project" value="UniProtKB-KW"/>
</dbReference>
<gene>
    <name evidence="13" type="ORF">RHOBADRAFT_13310</name>
</gene>
<dbReference type="Pfam" id="PF01068">
    <property type="entry name" value="DNA_ligase_A_M"/>
    <property type="match status" value="1"/>
</dbReference>
<dbReference type="GO" id="GO:0071897">
    <property type="term" value="P:DNA biosynthetic process"/>
    <property type="evidence" value="ECO:0007669"/>
    <property type="project" value="InterPro"/>
</dbReference>
<evidence type="ECO:0000256" key="11">
    <source>
        <dbReference type="SAM" id="MobiDB-lite"/>
    </source>
</evidence>
<dbReference type="InterPro" id="IPR012310">
    <property type="entry name" value="DNA_ligase_ATP-dep_cent"/>
</dbReference>
<dbReference type="InterPro" id="IPR000977">
    <property type="entry name" value="DNA_ligase_ATP-dep"/>
</dbReference>
<keyword evidence="14" id="KW-1185">Reference proteome</keyword>
<dbReference type="InterPro" id="IPR050191">
    <property type="entry name" value="ATP-dep_DNA_ligase"/>
</dbReference>
<evidence type="ECO:0000256" key="5">
    <source>
        <dbReference type="ARBA" id="ARBA00022741"/>
    </source>
</evidence>
<dbReference type="RefSeq" id="XP_018272693.1">
    <property type="nucleotide sequence ID" value="XM_018412138.1"/>
</dbReference>
<dbReference type="InterPro" id="IPR012309">
    <property type="entry name" value="DNA_ligase_ATP-dep_C"/>
</dbReference>
<dbReference type="CDD" id="cd07900">
    <property type="entry name" value="Adenylation_DNA_ligase_I_Euk"/>
    <property type="match status" value="1"/>
</dbReference>
<organism evidence="13 14">
    <name type="scientific">Rhodotorula graminis (strain WP1)</name>
    <dbReference type="NCBI Taxonomy" id="578459"/>
    <lineage>
        <taxon>Eukaryota</taxon>
        <taxon>Fungi</taxon>
        <taxon>Dikarya</taxon>
        <taxon>Basidiomycota</taxon>
        <taxon>Pucciniomycotina</taxon>
        <taxon>Microbotryomycetes</taxon>
        <taxon>Sporidiobolales</taxon>
        <taxon>Sporidiobolaceae</taxon>
        <taxon>Rhodotorula</taxon>
    </lineage>
</organism>
<evidence type="ECO:0000256" key="4">
    <source>
        <dbReference type="ARBA" id="ARBA00022705"/>
    </source>
</evidence>
<comment type="catalytic activity">
    <reaction evidence="8 9">
        <text>ATP + (deoxyribonucleotide)n-3'-hydroxyl + 5'-phospho-(deoxyribonucleotide)m = (deoxyribonucleotide)n+m + AMP + diphosphate.</text>
        <dbReference type="EC" id="6.5.1.1"/>
    </reaction>
</comment>
<evidence type="ECO:0000256" key="9">
    <source>
        <dbReference type="RuleBase" id="RU000617"/>
    </source>
</evidence>
<dbReference type="FunFam" id="3.30.470.30:FF:000002">
    <property type="entry name" value="DNA ligase"/>
    <property type="match status" value="1"/>
</dbReference>
<dbReference type="GO" id="GO:0005634">
    <property type="term" value="C:nucleus"/>
    <property type="evidence" value="ECO:0007669"/>
    <property type="project" value="UniProtKB-SubCell"/>
</dbReference>
<dbReference type="PANTHER" id="PTHR45674:SF9">
    <property type="entry name" value="DNA LIGASE 3"/>
    <property type="match status" value="1"/>
</dbReference>
<feature type="compositionally biased region" description="Acidic residues" evidence="11">
    <location>
        <begin position="708"/>
        <end position="717"/>
    </location>
</feature>
<dbReference type="PROSITE" id="PS50160">
    <property type="entry name" value="DNA_LIGASE_A3"/>
    <property type="match status" value="1"/>
</dbReference>
<feature type="region of interest" description="Disordered" evidence="11">
    <location>
        <begin position="469"/>
        <end position="505"/>
    </location>
</feature>
<dbReference type="NCBIfam" id="TIGR00574">
    <property type="entry name" value="dnl1"/>
    <property type="match status" value="1"/>
</dbReference>
<dbReference type="SUPFAM" id="SSF50249">
    <property type="entry name" value="Nucleic acid-binding proteins"/>
    <property type="match status" value="1"/>
</dbReference>
<dbReference type="FunFam" id="2.40.50.140:FF:000062">
    <property type="entry name" value="DNA ligase"/>
    <property type="match status" value="1"/>
</dbReference>
<dbReference type="EMBL" id="KQ474076">
    <property type="protein sequence ID" value="KPV76644.1"/>
    <property type="molecule type" value="Genomic_DNA"/>
</dbReference>
<dbReference type="STRING" id="578459.A0A194S7V6"/>
<evidence type="ECO:0000256" key="2">
    <source>
        <dbReference type="ARBA" id="ARBA00007572"/>
    </source>
</evidence>